<reference evidence="2" key="1">
    <citation type="journal article" date="2019" name="Int. J. Syst. Evol. Microbiol.">
        <title>The Global Catalogue of Microorganisms (GCM) 10K type strain sequencing project: providing services to taxonomists for standard genome sequencing and annotation.</title>
        <authorList>
            <consortium name="The Broad Institute Genomics Platform"/>
            <consortium name="The Broad Institute Genome Sequencing Center for Infectious Disease"/>
            <person name="Wu L."/>
            <person name="Ma J."/>
        </authorList>
    </citation>
    <scope>NUCLEOTIDE SEQUENCE [LARGE SCALE GENOMIC DNA]</scope>
    <source>
        <strain evidence="2">KCTC 42964</strain>
    </source>
</reference>
<accession>A0ABV7L0K7</accession>
<dbReference type="RefSeq" id="WP_379900974.1">
    <property type="nucleotide sequence ID" value="NZ_JBHRTR010000028.1"/>
</dbReference>
<protein>
    <submittedName>
        <fullName evidence="1">Uncharacterized protein</fullName>
    </submittedName>
</protein>
<evidence type="ECO:0000313" key="1">
    <source>
        <dbReference type="EMBL" id="MFC3228140.1"/>
    </source>
</evidence>
<organism evidence="1 2">
    <name type="scientific">Marinibaculum pumilum</name>
    <dbReference type="NCBI Taxonomy" id="1766165"/>
    <lineage>
        <taxon>Bacteria</taxon>
        <taxon>Pseudomonadati</taxon>
        <taxon>Pseudomonadota</taxon>
        <taxon>Alphaproteobacteria</taxon>
        <taxon>Rhodospirillales</taxon>
        <taxon>Rhodospirillaceae</taxon>
        <taxon>Marinibaculum</taxon>
    </lineage>
</organism>
<dbReference type="Proteomes" id="UP001595528">
    <property type="component" value="Unassembled WGS sequence"/>
</dbReference>
<gene>
    <name evidence="1" type="ORF">ACFOGJ_12920</name>
</gene>
<dbReference type="EMBL" id="JBHRTR010000028">
    <property type="protein sequence ID" value="MFC3228140.1"/>
    <property type="molecule type" value="Genomic_DNA"/>
</dbReference>
<keyword evidence="2" id="KW-1185">Reference proteome</keyword>
<name>A0ABV7L0K7_9PROT</name>
<comment type="caution">
    <text evidence="1">The sequence shown here is derived from an EMBL/GenBank/DDBJ whole genome shotgun (WGS) entry which is preliminary data.</text>
</comment>
<sequence length="155" mass="16399">MLAALAILAVAVPGAERSIRAEEAQSIAFAIAVVPEAVGADRLEAVYFAGMVDPDGCTGWYSDLPQGRSWTWTNNGKNVTRFALTVGFTVEGGGEPRVATRCVSVDPENMANARPTVNIELAPCELAPGKAHLQLDEIRQPGVKVHRIAGEGACR</sequence>
<proteinExistence type="predicted"/>
<evidence type="ECO:0000313" key="2">
    <source>
        <dbReference type="Proteomes" id="UP001595528"/>
    </source>
</evidence>